<evidence type="ECO:0000256" key="2">
    <source>
        <dbReference type="ARBA" id="ARBA00023125"/>
    </source>
</evidence>
<dbReference type="Gene3D" id="4.10.520.10">
    <property type="entry name" value="IHF-like DNA-binding proteins"/>
    <property type="match status" value="1"/>
</dbReference>
<gene>
    <name evidence="3" type="ORF">H9862_05040</name>
</gene>
<evidence type="ECO:0000313" key="4">
    <source>
        <dbReference type="Proteomes" id="UP000823964"/>
    </source>
</evidence>
<accession>A0A9D2AH26</accession>
<comment type="similarity">
    <text evidence="1">Belongs to the bacterial histone-like protein family.</text>
</comment>
<reference evidence="3" key="2">
    <citation type="submission" date="2021-04" db="EMBL/GenBank/DDBJ databases">
        <authorList>
            <person name="Gilroy R."/>
        </authorList>
    </citation>
    <scope>NUCLEOTIDE SEQUENCE</scope>
    <source>
        <strain evidence="3">14975</strain>
    </source>
</reference>
<dbReference type="AlphaFoldDB" id="A0A9D2AH26"/>
<dbReference type="Pfam" id="PF00216">
    <property type="entry name" value="Bac_DNA_binding"/>
    <property type="match status" value="1"/>
</dbReference>
<dbReference type="InterPro" id="IPR010992">
    <property type="entry name" value="IHF-like_DNA-bd_dom_sf"/>
</dbReference>
<organism evidence="3 4">
    <name type="scientific">Candidatus Akkermansia intestinigallinarum</name>
    <dbReference type="NCBI Taxonomy" id="2838431"/>
    <lineage>
        <taxon>Bacteria</taxon>
        <taxon>Pseudomonadati</taxon>
        <taxon>Verrucomicrobiota</taxon>
        <taxon>Verrucomicrobiia</taxon>
        <taxon>Verrucomicrobiales</taxon>
        <taxon>Akkermansiaceae</taxon>
        <taxon>Akkermansia</taxon>
    </lineage>
</organism>
<keyword evidence="2 3" id="KW-0238">DNA-binding</keyword>
<dbReference type="InterPro" id="IPR000119">
    <property type="entry name" value="Hist_DNA-bd"/>
</dbReference>
<name>A0A9D2AH26_9BACT</name>
<dbReference type="Proteomes" id="UP000823964">
    <property type="component" value="Unassembled WGS sequence"/>
</dbReference>
<reference evidence="3" key="1">
    <citation type="journal article" date="2021" name="PeerJ">
        <title>Extensive microbial diversity within the chicken gut microbiome revealed by metagenomics and culture.</title>
        <authorList>
            <person name="Gilroy R."/>
            <person name="Ravi A."/>
            <person name="Getino M."/>
            <person name="Pursley I."/>
            <person name="Horton D.L."/>
            <person name="Alikhan N.F."/>
            <person name="Baker D."/>
            <person name="Gharbi K."/>
            <person name="Hall N."/>
            <person name="Watson M."/>
            <person name="Adriaenssens E.M."/>
            <person name="Foster-Nyarko E."/>
            <person name="Jarju S."/>
            <person name="Secka A."/>
            <person name="Antonio M."/>
            <person name="Oren A."/>
            <person name="Chaudhuri R.R."/>
            <person name="La Ragione R."/>
            <person name="Hildebrand F."/>
            <person name="Pallen M.J."/>
        </authorList>
    </citation>
    <scope>NUCLEOTIDE SEQUENCE</scope>
    <source>
        <strain evidence="3">14975</strain>
    </source>
</reference>
<evidence type="ECO:0000256" key="1">
    <source>
        <dbReference type="ARBA" id="ARBA00010529"/>
    </source>
</evidence>
<dbReference type="SUPFAM" id="SSF47729">
    <property type="entry name" value="IHF-like DNA-binding proteins"/>
    <property type="match status" value="1"/>
</dbReference>
<protein>
    <submittedName>
        <fullName evidence="3">HU family DNA-binding protein</fullName>
    </submittedName>
</protein>
<evidence type="ECO:0000313" key="3">
    <source>
        <dbReference type="EMBL" id="HIX19955.1"/>
    </source>
</evidence>
<dbReference type="GO" id="GO:0030527">
    <property type="term" value="F:structural constituent of chromatin"/>
    <property type="evidence" value="ECO:0007669"/>
    <property type="project" value="InterPro"/>
</dbReference>
<sequence>MSNRSRQLLEAVRSRLGGTATTGAAVLALQAVLRALTDGLRQDGEVHLSGFGSFRIKTRAARRLLLPGRADEVRLPQRRVLCFSPSSRRQRRSPRGDEN</sequence>
<proteinExistence type="inferred from homology"/>
<comment type="caution">
    <text evidence="3">The sequence shown here is derived from an EMBL/GenBank/DDBJ whole genome shotgun (WGS) entry which is preliminary data.</text>
</comment>
<dbReference type="GO" id="GO:0003677">
    <property type="term" value="F:DNA binding"/>
    <property type="evidence" value="ECO:0007669"/>
    <property type="project" value="UniProtKB-KW"/>
</dbReference>
<dbReference type="EMBL" id="DXFQ01000088">
    <property type="protein sequence ID" value="HIX19955.1"/>
    <property type="molecule type" value="Genomic_DNA"/>
</dbReference>